<proteinExistence type="predicted"/>
<evidence type="ECO:0000313" key="3">
    <source>
        <dbReference type="Proteomes" id="UP000314294"/>
    </source>
</evidence>
<reference evidence="2 3" key="1">
    <citation type="submission" date="2019-03" db="EMBL/GenBank/DDBJ databases">
        <title>First draft genome of Liparis tanakae, snailfish: a comprehensive survey of snailfish specific genes.</title>
        <authorList>
            <person name="Kim W."/>
            <person name="Song I."/>
            <person name="Jeong J.-H."/>
            <person name="Kim D."/>
            <person name="Kim S."/>
            <person name="Ryu S."/>
            <person name="Song J.Y."/>
            <person name="Lee S.K."/>
        </authorList>
    </citation>
    <scope>NUCLEOTIDE SEQUENCE [LARGE SCALE GENOMIC DNA]</scope>
    <source>
        <tissue evidence="2">Muscle</tissue>
    </source>
</reference>
<keyword evidence="3" id="KW-1185">Reference proteome</keyword>
<protein>
    <submittedName>
        <fullName evidence="2">Uncharacterized protein</fullName>
    </submittedName>
</protein>
<dbReference type="AlphaFoldDB" id="A0A4Z2FKI3"/>
<evidence type="ECO:0000256" key="1">
    <source>
        <dbReference type="SAM" id="MobiDB-lite"/>
    </source>
</evidence>
<feature type="compositionally biased region" description="Basic and acidic residues" evidence="1">
    <location>
        <begin position="18"/>
        <end position="33"/>
    </location>
</feature>
<accession>A0A4Z2FKI3</accession>
<feature type="region of interest" description="Disordered" evidence="1">
    <location>
        <begin position="1"/>
        <end position="37"/>
    </location>
</feature>
<organism evidence="2 3">
    <name type="scientific">Liparis tanakae</name>
    <name type="common">Tanaka's snailfish</name>
    <dbReference type="NCBI Taxonomy" id="230148"/>
    <lineage>
        <taxon>Eukaryota</taxon>
        <taxon>Metazoa</taxon>
        <taxon>Chordata</taxon>
        <taxon>Craniata</taxon>
        <taxon>Vertebrata</taxon>
        <taxon>Euteleostomi</taxon>
        <taxon>Actinopterygii</taxon>
        <taxon>Neopterygii</taxon>
        <taxon>Teleostei</taxon>
        <taxon>Neoteleostei</taxon>
        <taxon>Acanthomorphata</taxon>
        <taxon>Eupercaria</taxon>
        <taxon>Perciformes</taxon>
        <taxon>Cottioidei</taxon>
        <taxon>Cottales</taxon>
        <taxon>Liparidae</taxon>
        <taxon>Liparis</taxon>
    </lineage>
</organism>
<gene>
    <name evidence="2" type="ORF">EYF80_048317</name>
</gene>
<name>A0A4Z2FKI3_9TELE</name>
<dbReference type="EMBL" id="SRLO01001102">
    <property type="protein sequence ID" value="TNN41511.1"/>
    <property type="molecule type" value="Genomic_DNA"/>
</dbReference>
<dbReference type="Proteomes" id="UP000314294">
    <property type="component" value="Unassembled WGS sequence"/>
</dbReference>
<comment type="caution">
    <text evidence="2">The sequence shown here is derived from an EMBL/GenBank/DDBJ whole genome shotgun (WGS) entry which is preliminary data.</text>
</comment>
<sequence>MNYESADKVGVSRVPHPRAHEVSAVKHKEDAHRRPCPSSAVERRLIFPFLYAGLLPAHLIRSPEDTL</sequence>
<evidence type="ECO:0000313" key="2">
    <source>
        <dbReference type="EMBL" id="TNN41511.1"/>
    </source>
</evidence>